<reference evidence="1 2" key="1">
    <citation type="submission" date="2021-03" db="EMBL/GenBank/DDBJ databases">
        <title>Sequencing the genomes of 1000 actinobacteria strains.</title>
        <authorList>
            <person name="Klenk H.-P."/>
        </authorList>
    </citation>
    <scope>NUCLEOTIDE SEQUENCE [LARGE SCALE GENOMIC DNA]</scope>
    <source>
        <strain evidence="1 2">DSM 45510</strain>
    </source>
</reference>
<dbReference type="EMBL" id="JAGGMS010000001">
    <property type="protein sequence ID" value="MBP2183855.1"/>
    <property type="molecule type" value="Genomic_DNA"/>
</dbReference>
<evidence type="ECO:0000313" key="2">
    <source>
        <dbReference type="Proteomes" id="UP000741013"/>
    </source>
</evidence>
<proteinExistence type="predicted"/>
<evidence type="ECO:0000313" key="1">
    <source>
        <dbReference type="EMBL" id="MBP2183855.1"/>
    </source>
</evidence>
<dbReference type="RefSeq" id="WP_209666949.1">
    <property type="nucleotide sequence ID" value="NZ_JAGGMS010000001.1"/>
</dbReference>
<name>A0ABS4PWQ8_9PSEU</name>
<sequence>MIDSAQPSPKRGYLETLKVSKPVWVNLAMVYPVDASDGVHLEGGIDFRAVVPGELKMWNRMTSGHWVAFVAFSYRSGEGYTRVSQWVLADAVKPRTDGRG</sequence>
<accession>A0ABS4PWQ8</accession>
<protein>
    <submittedName>
        <fullName evidence="1">Uncharacterized protein</fullName>
    </submittedName>
</protein>
<gene>
    <name evidence="1" type="ORF">JOM49_005381</name>
</gene>
<comment type="caution">
    <text evidence="1">The sequence shown here is derived from an EMBL/GenBank/DDBJ whole genome shotgun (WGS) entry which is preliminary data.</text>
</comment>
<organism evidence="1 2">
    <name type="scientific">Amycolatopsis magusensis</name>
    <dbReference type="NCBI Taxonomy" id="882444"/>
    <lineage>
        <taxon>Bacteria</taxon>
        <taxon>Bacillati</taxon>
        <taxon>Actinomycetota</taxon>
        <taxon>Actinomycetes</taxon>
        <taxon>Pseudonocardiales</taxon>
        <taxon>Pseudonocardiaceae</taxon>
        <taxon>Amycolatopsis</taxon>
    </lineage>
</organism>
<keyword evidence="2" id="KW-1185">Reference proteome</keyword>
<dbReference type="Proteomes" id="UP000741013">
    <property type="component" value="Unassembled WGS sequence"/>
</dbReference>